<protein>
    <submittedName>
        <fullName evidence="7">LysR family transcriptional regulator</fullName>
    </submittedName>
</protein>
<keyword evidence="4" id="KW-0804">Transcription</keyword>
<dbReference type="CDD" id="cd05466">
    <property type="entry name" value="PBP2_LTTR_substrate"/>
    <property type="match status" value="1"/>
</dbReference>
<comment type="caution">
    <text evidence="7">The sequence shown here is derived from an EMBL/GenBank/DDBJ whole genome shotgun (WGS) entry which is preliminary data.</text>
</comment>
<dbReference type="Gene3D" id="1.10.10.10">
    <property type="entry name" value="Winged helix-like DNA-binding domain superfamily/Winged helix DNA-binding domain"/>
    <property type="match status" value="1"/>
</dbReference>
<dbReference type="InterPro" id="IPR036388">
    <property type="entry name" value="WH-like_DNA-bd_sf"/>
</dbReference>
<dbReference type="PRINTS" id="PR00039">
    <property type="entry name" value="HTHLYSR"/>
</dbReference>
<evidence type="ECO:0000313" key="7">
    <source>
        <dbReference type="EMBL" id="MBO8195949.1"/>
    </source>
</evidence>
<feature type="compositionally biased region" description="Low complexity" evidence="5">
    <location>
        <begin position="299"/>
        <end position="314"/>
    </location>
</feature>
<reference evidence="7 8" key="1">
    <citation type="submission" date="2020-11" db="EMBL/GenBank/DDBJ databases">
        <title>Streptomyces spirodelae sp. nov., isolated from duckweed.</title>
        <authorList>
            <person name="Saimee Y."/>
            <person name="Duangmal K."/>
        </authorList>
    </citation>
    <scope>NUCLEOTIDE SEQUENCE [LARGE SCALE GENOMIC DNA]</scope>
    <source>
        <strain evidence="7 8">S16-07</strain>
    </source>
</reference>
<dbReference type="InterPro" id="IPR005119">
    <property type="entry name" value="LysR_subst-bd"/>
</dbReference>
<organism evidence="7 8">
    <name type="scientific">Streptomyces oryzae</name>
    <dbReference type="NCBI Taxonomy" id="1434886"/>
    <lineage>
        <taxon>Bacteria</taxon>
        <taxon>Bacillati</taxon>
        <taxon>Actinomycetota</taxon>
        <taxon>Actinomycetes</taxon>
        <taxon>Kitasatosporales</taxon>
        <taxon>Streptomycetaceae</taxon>
        <taxon>Streptomyces</taxon>
    </lineage>
</organism>
<proteinExistence type="inferred from homology"/>
<dbReference type="EMBL" id="JADKMA010000234">
    <property type="protein sequence ID" value="MBO8195949.1"/>
    <property type="molecule type" value="Genomic_DNA"/>
</dbReference>
<dbReference type="Proteomes" id="UP001519064">
    <property type="component" value="Unassembled WGS sequence"/>
</dbReference>
<dbReference type="PROSITE" id="PS50931">
    <property type="entry name" value="HTH_LYSR"/>
    <property type="match status" value="1"/>
</dbReference>
<sequence length="336" mass="35719">MDTRLLETFLALARTESFTGAAAELQLAQSTVTVQIRALEKALGTRLFDRVARGALLTDAGRRLLTSAEEVLEAESRLFAAANEDGPVRGTVKLGAGETLCSAHLPSVIAALRETHPEVAVHLEPCGTTGAVEGLRAGRLDCALLLEEQADFPGITAERVTGQTLVLLCALDHPLAGRERPVTWRELARESFFLHEQGCSYSDWLADRLQAVPDARPRLTRFGSIEATRSCVAAGLGLTVLPHANVAASLRDGQLAAVRGPALPDVSVHLAHNGRRRPSRAAQAVAAQVVRHFQEPAGTSRAHPTPSPHSASAPDLTRPTDSPHPASAPDRAHPTP</sequence>
<comment type="similarity">
    <text evidence="1">Belongs to the LysR transcriptional regulatory family.</text>
</comment>
<feature type="non-terminal residue" evidence="7">
    <location>
        <position position="336"/>
    </location>
</feature>
<dbReference type="SUPFAM" id="SSF53850">
    <property type="entry name" value="Periplasmic binding protein-like II"/>
    <property type="match status" value="1"/>
</dbReference>
<evidence type="ECO:0000259" key="6">
    <source>
        <dbReference type="PROSITE" id="PS50931"/>
    </source>
</evidence>
<feature type="domain" description="HTH lysR-type" evidence="6">
    <location>
        <begin position="1"/>
        <end position="58"/>
    </location>
</feature>
<dbReference type="InterPro" id="IPR036390">
    <property type="entry name" value="WH_DNA-bd_sf"/>
</dbReference>
<evidence type="ECO:0000256" key="1">
    <source>
        <dbReference type="ARBA" id="ARBA00009437"/>
    </source>
</evidence>
<dbReference type="PANTHER" id="PTHR30126:SF39">
    <property type="entry name" value="HTH-TYPE TRANSCRIPTIONAL REGULATOR CYSL"/>
    <property type="match status" value="1"/>
</dbReference>
<gene>
    <name evidence="7" type="ORF">ITI46_30520</name>
</gene>
<keyword evidence="3" id="KW-0238">DNA-binding</keyword>
<evidence type="ECO:0000256" key="2">
    <source>
        <dbReference type="ARBA" id="ARBA00023015"/>
    </source>
</evidence>
<evidence type="ECO:0000313" key="8">
    <source>
        <dbReference type="Proteomes" id="UP001519064"/>
    </source>
</evidence>
<dbReference type="InterPro" id="IPR000847">
    <property type="entry name" value="LysR_HTH_N"/>
</dbReference>
<dbReference type="RefSeq" id="WP_209243163.1">
    <property type="nucleotide sequence ID" value="NZ_JADKMA010000234.1"/>
</dbReference>
<name>A0ABS3XKP7_9ACTN</name>
<feature type="region of interest" description="Disordered" evidence="5">
    <location>
        <begin position="295"/>
        <end position="336"/>
    </location>
</feature>
<evidence type="ECO:0000256" key="5">
    <source>
        <dbReference type="SAM" id="MobiDB-lite"/>
    </source>
</evidence>
<dbReference type="PANTHER" id="PTHR30126">
    <property type="entry name" value="HTH-TYPE TRANSCRIPTIONAL REGULATOR"/>
    <property type="match status" value="1"/>
</dbReference>
<dbReference type="Pfam" id="PF00126">
    <property type="entry name" value="HTH_1"/>
    <property type="match status" value="1"/>
</dbReference>
<evidence type="ECO:0000256" key="4">
    <source>
        <dbReference type="ARBA" id="ARBA00023163"/>
    </source>
</evidence>
<dbReference type="Pfam" id="PF03466">
    <property type="entry name" value="LysR_substrate"/>
    <property type="match status" value="1"/>
</dbReference>
<dbReference type="SUPFAM" id="SSF46785">
    <property type="entry name" value="Winged helix' DNA-binding domain"/>
    <property type="match status" value="1"/>
</dbReference>
<accession>A0ABS3XKP7</accession>
<dbReference type="Gene3D" id="3.40.190.10">
    <property type="entry name" value="Periplasmic binding protein-like II"/>
    <property type="match status" value="2"/>
</dbReference>
<keyword evidence="2" id="KW-0805">Transcription regulation</keyword>
<keyword evidence="8" id="KW-1185">Reference proteome</keyword>
<evidence type="ECO:0000256" key="3">
    <source>
        <dbReference type="ARBA" id="ARBA00023125"/>
    </source>
</evidence>